<evidence type="ECO:0000256" key="8">
    <source>
        <dbReference type="ARBA" id="ARBA00023201"/>
    </source>
</evidence>
<keyword evidence="14" id="KW-1185">Reference proteome</keyword>
<evidence type="ECO:0000256" key="7">
    <source>
        <dbReference type="ARBA" id="ARBA00023136"/>
    </source>
</evidence>
<feature type="transmembrane region" description="Helical" evidence="10">
    <location>
        <begin position="333"/>
        <end position="356"/>
    </location>
</feature>
<evidence type="ECO:0000259" key="12">
    <source>
        <dbReference type="Pfam" id="PF00999"/>
    </source>
</evidence>
<feature type="transmembrane region" description="Helical" evidence="10">
    <location>
        <begin position="377"/>
        <end position="397"/>
    </location>
</feature>
<evidence type="ECO:0000256" key="5">
    <source>
        <dbReference type="ARBA" id="ARBA00023053"/>
    </source>
</evidence>
<feature type="domain" description="Cation/H+ exchanger transmembrane" evidence="12">
    <location>
        <begin position="79"/>
        <end position="501"/>
    </location>
</feature>
<dbReference type="Pfam" id="PF00999">
    <property type="entry name" value="Na_H_Exchanger"/>
    <property type="match status" value="1"/>
</dbReference>
<feature type="transmembrane region" description="Helical" evidence="10">
    <location>
        <begin position="476"/>
        <end position="499"/>
    </location>
</feature>
<keyword evidence="11" id="KW-0732">Signal</keyword>
<keyword evidence="7 10" id="KW-0472">Membrane</keyword>
<dbReference type="GO" id="GO:0005886">
    <property type="term" value="C:plasma membrane"/>
    <property type="evidence" value="ECO:0007669"/>
    <property type="project" value="TreeGrafter"/>
</dbReference>
<dbReference type="STRING" id="307972.A0A2G8K6C2"/>
<feature type="transmembrane region" description="Helical" evidence="10">
    <location>
        <begin position="70"/>
        <end position="88"/>
    </location>
</feature>
<keyword evidence="2 9" id="KW-0813">Transport</keyword>
<feature type="transmembrane region" description="Helical" evidence="10">
    <location>
        <begin position="287"/>
        <end position="313"/>
    </location>
</feature>
<evidence type="ECO:0000256" key="9">
    <source>
        <dbReference type="RuleBase" id="RU003722"/>
    </source>
</evidence>
<dbReference type="PRINTS" id="PR01084">
    <property type="entry name" value="NAHEXCHNGR"/>
</dbReference>
<evidence type="ECO:0000256" key="1">
    <source>
        <dbReference type="ARBA" id="ARBA00004141"/>
    </source>
</evidence>
<keyword evidence="4 10" id="KW-1133">Transmembrane helix</keyword>
<keyword evidence="9" id="KW-0050">Antiport</keyword>
<keyword evidence="6 9" id="KW-0406">Ion transport</keyword>
<dbReference type="OrthoDB" id="196264at2759"/>
<feature type="transmembrane region" description="Helical" evidence="10">
    <location>
        <begin position="176"/>
        <end position="198"/>
    </location>
</feature>
<proteinExistence type="inferred from homology"/>
<dbReference type="InterPro" id="IPR006153">
    <property type="entry name" value="Cation/H_exchanger_TM"/>
</dbReference>
<feature type="signal peptide" evidence="11">
    <location>
        <begin position="1"/>
        <end position="23"/>
    </location>
</feature>
<feature type="transmembrane region" description="Helical" evidence="10">
    <location>
        <begin position="147"/>
        <end position="164"/>
    </location>
</feature>
<feature type="chain" id="PRO_5013829409" description="Sodium/hydrogen exchanger" evidence="11">
    <location>
        <begin position="24"/>
        <end position="623"/>
    </location>
</feature>
<dbReference type="GO" id="GO:0098719">
    <property type="term" value="P:sodium ion import across plasma membrane"/>
    <property type="evidence" value="ECO:0007669"/>
    <property type="project" value="TreeGrafter"/>
</dbReference>
<feature type="transmembrane region" description="Helical" evidence="10">
    <location>
        <begin position="246"/>
        <end position="266"/>
    </location>
</feature>
<dbReference type="GO" id="GO:0015386">
    <property type="term" value="F:potassium:proton antiporter activity"/>
    <property type="evidence" value="ECO:0007669"/>
    <property type="project" value="TreeGrafter"/>
</dbReference>
<dbReference type="PANTHER" id="PTHR10110:SF98">
    <property type="entry name" value="SODIUM_HYDROGEN EXCHANGER"/>
    <property type="match status" value="1"/>
</dbReference>
<comment type="similarity">
    <text evidence="9">Belongs to the monovalent cation:proton antiporter 1 (CPA1) transporter (TC 2.A.36) family.</text>
</comment>
<evidence type="ECO:0000313" key="14">
    <source>
        <dbReference type="Proteomes" id="UP000230750"/>
    </source>
</evidence>
<feature type="transmembrane region" description="Helical" evidence="10">
    <location>
        <begin position="451"/>
        <end position="470"/>
    </location>
</feature>
<evidence type="ECO:0000256" key="11">
    <source>
        <dbReference type="SAM" id="SignalP"/>
    </source>
</evidence>
<dbReference type="InterPro" id="IPR018422">
    <property type="entry name" value="Cation/H_exchanger_CPA1"/>
</dbReference>
<dbReference type="NCBIfam" id="TIGR00840">
    <property type="entry name" value="b_cpa1"/>
    <property type="match status" value="1"/>
</dbReference>
<sequence>MKSLTWTAMVMCAVVVLLPGVASVTEDSADLVIEMYLNETEIPETLEHCGDHERMTEFKVARLQWHEVDIPLIIALWIIFATIVRLAFSFSSLEKYIPESCILICTGFVIGGIVLILSAVTSSKSGHPNDTVHSTRYAGVLQLESELFFLFLLPPIMLEAGYFMPVRAFTNNLATILLFAVIGTLFNAVTVGLSLFAVSEFGWLGSDGNETIRVSFLECFTFSSLISAVDPVAVLAVFEEIHVNQVLYILVFGESLLNDAVTVVLYRMFETFNEIGQDNLQTKDIIFGILSFFVVSLGGVFVGALFGFLTAVITRFAHHVRVIEPVFVFVMSYLAYLTAELLSLSSIMSIVTCAMVMKPYVERNISQKSHTTIKYSMKMLSSLSETIIFIFLGVSTLTETDNHQWNTSFVFFTLIFTFVYRFLGVIWQCFLANRYRLLKIKSKEKFIMAYGGIRGAIAFSLVALLCETIVLSKKIFFTTTIVIVMFTMFVQGMTIKPLVNKLHVKKEEKHKPSMNEEIFARVNDHILAGMELILGHEGRNSVREQWRHFDNKFLKKLLIRDYKAVSDPKILDVYQKLTEKDATDYIKEHGTFHLSASVSNFLRTEIGGSGMLHNSSSASLSGI</sequence>
<gene>
    <name evidence="13" type="ORF">BSL78_19587</name>
</gene>
<dbReference type="EMBL" id="MRZV01000841">
    <property type="protein sequence ID" value="PIK43566.1"/>
    <property type="molecule type" value="Genomic_DNA"/>
</dbReference>
<keyword evidence="5" id="KW-0915">Sodium</keyword>
<feature type="transmembrane region" description="Helical" evidence="10">
    <location>
        <begin position="409"/>
        <end position="430"/>
    </location>
</feature>
<keyword evidence="8 9" id="KW-0739">Sodium transport</keyword>
<protein>
    <recommendedName>
        <fullName evidence="9">Sodium/hydrogen exchanger</fullName>
    </recommendedName>
</protein>
<evidence type="ECO:0000256" key="2">
    <source>
        <dbReference type="ARBA" id="ARBA00022448"/>
    </source>
</evidence>
<feature type="transmembrane region" description="Helical" evidence="10">
    <location>
        <begin position="100"/>
        <end position="120"/>
    </location>
</feature>
<evidence type="ECO:0000313" key="13">
    <source>
        <dbReference type="EMBL" id="PIK43566.1"/>
    </source>
</evidence>
<dbReference type="InterPro" id="IPR004709">
    <property type="entry name" value="NaH_exchanger"/>
</dbReference>
<reference evidence="13 14" key="1">
    <citation type="journal article" date="2017" name="PLoS Biol.">
        <title>The sea cucumber genome provides insights into morphological evolution and visceral regeneration.</title>
        <authorList>
            <person name="Zhang X."/>
            <person name="Sun L."/>
            <person name="Yuan J."/>
            <person name="Sun Y."/>
            <person name="Gao Y."/>
            <person name="Zhang L."/>
            <person name="Li S."/>
            <person name="Dai H."/>
            <person name="Hamel J.F."/>
            <person name="Liu C."/>
            <person name="Yu Y."/>
            <person name="Liu S."/>
            <person name="Lin W."/>
            <person name="Guo K."/>
            <person name="Jin S."/>
            <person name="Xu P."/>
            <person name="Storey K.B."/>
            <person name="Huan P."/>
            <person name="Zhang T."/>
            <person name="Zhou Y."/>
            <person name="Zhang J."/>
            <person name="Lin C."/>
            <person name="Li X."/>
            <person name="Xing L."/>
            <person name="Huo D."/>
            <person name="Sun M."/>
            <person name="Wang L."/>
            <person name="Mercier A."/>
            <person name="Li F."/>
            <person name="Yang H."/>
            <person name="Xiang J."/>
        </authorList>
    </citation>
    <scope>NUCLEOTIDE SEQUENCE [LARGE SCALE GENOMIC DNA]</scope>
    <source>
        <strain evidence="13">Shaxun</strain>
        <tissue evidence="13">Muscle</tissue>
    </source>
</reference>
<dbReference type="Proteomes" id="UP000230750">
    <property type="component" value="Unassembled WGS sequence"/>
</dbReference>
<dbReference type="AlphaFoldDB" id="A0A2G8K6C2"/>
<comment type="caution">
    <text evidence="13">The sequence shown here is derived from an EMBL/GenBank/DDBJ whole genome shotgun (WGS) entry which is preliminary data.</text>
</comment>
<dbReference type="PANTHER" id="PTHR10110">
    <property type="entry name" value="SODIUM/HYDROGEN EXCHANGER"/>
    <property type="match status" value="1"/>
</dbReference>
<evidence type="ECO:0000256" key="6">
    <source>
        <dbReference type="ARBA" id="ARBA00023065"/>
    </source>
</evidence>
<dbReference type="GO" id="GO:0051453">
    <property type="term" value="P:regulation of intracellular pH"/>
    <property type="evidence" value="ECO:0007669"/>
    <property type="project" value="TreeGrafter"/>
</dbReference>
<evidence type="ECO:0000256" key="3">
    <source>
        <dbReference type="ARBA" id="ARBA00022692"/>
    </source>
</evidence>
<dbReference type="GO" id="GO:0015385">
    <property type="term" value="F:sodium:proton antiporter activity"/>
    <property type="evidence" value="ECO:0007669"/>
    <property type="project" value="InterPro"/>
</dbReference>
<keyword evidence="3 9" id="KW-0812">Transmembrane</keyword>
<evidence type="ECO:0000256" key="4">
    <source>
        <dbReference type="ARBA" id="ARBA00022989"/>
    </source>
</evidence>
<evidence type="ECO:0000256" key="10">
    <source>
        <dbReference type="SAM" id="Phobius"/>
    </source>
</evidence>
<dbReference type="Gene3D" id="6.10.140.1330">
    <property type="match status" value="1"/>
</dbReference>
<comment type="subcellular location">
    <subcellularLocation>
        <location evidence="1">Membrane</location>
        <topology evidence="1">Multi-pass membrane protein</topology>
    </subcellularLocation>
</comment>
<organism evidence="13 14">
    <name type="scientific">Stichopus japonicus</name>
    <name type="common">Sea cucumber</name>
    <dbReference type="NCBI Taxonomy" id="307972"/>
    <lineage>
        <taxon>Eukaryota</taxon>
        <taxon>Metazoa</taxon>
        <taxon>Echinodermata</taxon>
        <taxon>Eleutherozoa</taxon>
        <taxon>Echinozoa</taxon>
        <taxon>Holothuroidea</taxon>
        <taxon>Aspidochirotacea</taxon>
        <taxon>Aspidochirotida</taxon>
        <taxon>Stichopodidae</taxon>
        <taxon>Apostichopus</taxon>
    </lineage>
</organism>
<name>A0A2G8K6C2_STIJA</name>
<accession>A0A2G8K6C2</accession>